<accession>A0A1Q9CY15</accession>
<comment type="caution">
    <text evidence="1">The sequence shown here is derived from an EMBL/GenBank/DDBJ whole genome shotgun (WGS) entry which is preliminary data.</text>
</comment>
<evidence type="ECO:0000313" key="2">
    <source>
        <dbReference type="Proteomes" id="UP000186817"/>
    </source>
</evidence>
<dbReference type="OrthoDB" id="406014at2759"/>
<dbReference type="Proteomes" id="UP000186817">
    <property type="component" value="Unassembled WGS sequence"/>
</dbReference>
<reference evidence="1 2" key="1">
    <citation type="submission" date="2016-02" db="EMBL/GenBank/DDBJ databases">
        <title>Genome analysis of coral dinoflagellate symbionts highlights evolutionary adaptations to a symbiotic lifestyle.</title>
        <authorList>
            <person name="Aranda M."/>
            <person name="Li Y."/>
            <person name="Liew Y.J."/>
            <person name="Baumgarten S."/>
            <person name="Simakov O."/>
            <person name="Wilson M."/>
            <person name="Piel J."/>
            <person name="Ashoor H."/>
            <person name="Bougouffa S."/>
            <person name="Bajic V.B."/>
            <person name="Ryu T."/>
            <person name="Ravasi T."/>
            <person name="Bayer T."/>
            <person name="Micklem G."/>
            <person name="Kim H."/>
            <person name="Bhak J."/>
            <person name="Lajeunesse T.C."/>
            <person name="Voolstra C.R."/>
        </authorList>
    </citation>
    <scope>NUCLEOTIDE SEQUENCE [LARGE SCALE GENOMIC DNA]</scope>
    <source>
        <strain evidence="1 2">CCMP2467</strain>
    </source>
</reference>
<keyword evidence="1" id="KW-0808">Transferase</keyword>
<dbReference type="AlphaFoldDB" id="A0A1Q9CY15"/>
<dbReference type="Gene3D" id="3.40.50.150">
    <property type="entry name" value="Vaccinia Virus protein VP39"/>
    <property type="match status" value="1"/>
</dbReference>
<evidence type="ECO:0000313" key="1">
    <source>
        <dbReference type="EMBL" id="OLP87823.1"/>
    </source>
</evidence>
<sequence length="586" mass="66870">MELKEAELGRFDMVWASPVCTEYSRAMCRRPRRLEEGDRLVRRTLEIIANVRPRWWAFENPQTGLLKTRPLVQGLHYSDVCYCKYGYRYKKATRIWHNLPWEPAGGMCRKGDRCEAFAGRRHPEVAQRGSSNGQSNAQSLRQLYSMPPRDPIVPRVPCTGIFLGPSKSGKTVAIISAILEQYRTADGSSVFERIFIFSPSIEIDDGWKPVKEFIEKDMGVNTEREQVYFDKWDESALRTIIEQQKKITRTSKQLGLKKLYQVLVVIDDYADQPELHRRTGDGALDTLFIRGRHMQISTWVSSQKLRLISAAVRVNTQFICIWRLRNQLELEAVLEELSALLPKQELLAMYQEATREPYSFWFIYYLMDKANMFYKRWEERFVVDGAAEPAEPAEPVKNGCCSSSQPNVFDPRLASLPTAFDRRPDSDQLCVELPETLHMQSSAKMAVYKVRIADAFLSTDRGRNLYWQDQALGTLNSAQLPVGAWTGARLAAWISSNYATVFLRCRELGNAAHILGPLGTDIICKVIIDKGVGHVMKDQTDEGHLVELRGPITLRTLHFRLTDVDGAEVNTRGTSVSFAIFLDPDK</sequence>
<dbReference type="Gene3D" id="3.40.50.300">
    <property type="entry name" value="P-loop containing nucleotide triphosphate hydrolases"/>
    <property type="match status" value="1"/>
</dbReference>
<name>A0A1Q9CY15_SYMMI</name>
<keyword evidence="2" id="KW-1185">Reference proteome</keyword>
<dbReference type="InterPro" id="IPR029063">
    <property type="entry name" value="SAM-dependent_MTases_sf"/>
</dbReference>
<gene>
    <name evidence="1" type="primary">FV3-083R</name>
    <name evidence="1" type="ORF">AK812_SmicGene30930</name>
</gene>
<protein>
    <submittedName>
        <fullName evidence="1">Putative DNA (Cytosine-5)-methyltransferase</fullName>
    </submittedName>
</protein>
<organism evidence="1 2">
    <name type="scientific">Symbiodinium microadriaticum</name>
    <name type="common">Dinoflagellate</name>
    <name type="synonym">Zooxanthella microadriatica</name>
    <dbReference type="NCBI Taxonomy" id="2951"/>
    <lineage>
        <taxon>Eukaryota</taxon>
        <taxon>Sar</taxon>
        <taxon>Alveolata</taxon>
        <taxon>Dinophyceae</taxon>
        <taxon>Suessiales</taxon>
        <taxon>Symbiodiniaceae</taxon>
        <taxon>Symbiodinium</taxon>
    </lineage>
</organism>
<dbReference type="SUPFAM" id="SSF53335">
    <property type="entry name" value="S-adenosyl-L-methionine-dependent methyltransferases"/>
    <property type="match status" value="1"/>
</dbReference>
<dbReference type="GO" id="GO:0008168">
    <property type="term" value="F:methyltransferase activity"/>
    <property type="evidence" value="ECO:0007669"/>
    <property type="project" value="UniProtKB-KW"/>
</dbReference>
<dbReference type="EMBL" id="LSRX01000841">
    <property type="protein sequence ID" value="OLP87823.1"/>
    <property type="molecule type" value="Genomic_DNA"/>
</dbReference>
<proteinExistence type="predicted"/>
<dbReference type="GO" id="GO:0032259">
    <property type="term" value="P:methylation"/>
    <property type="evidence" value="ECO:0007669"/>
    <property type="project" value="UniProtKB-KW"/>
</dbReference>
<keyword evidence="1" id="KW-0489">Methyltransferase</keyword>
<dbReference type="InterPro" id="IPR027417">
    <property type="entry name" value="P-loop_NTPase"/>
</dbReference>